<protein>
    <submittedName>
        <fullName evidence="4">Pleckstrin homology domain-containing family G member 4B</fullName>
    </submittedName>
</protein>
<name>A0A6F9DND5_9ASCI</name>
<dbReference type="PANTHER" id="PTHR45845:SF3">
    <property type="entry name" value="PURATROPHIN-1-LIKE, ISOFORM A"/>
    <property type="match status" value="1"/>
</dbReference>
<dbReference type="SMART" id="SM00325">
    <property type="entry name" value="RhoGEF"/>
    <property type="match status" value="1"/>
</dbReference>
<reference evidence="4" key="1">
    <citation type="submission" date="2020-04" db="EMBL/GenBank/DDBJ databases">
        <authorList>
            <person name="Neveu A P."/>
        </authorList>
    </citation>
    <scope>NUCLEOTIDE SEQUENCE</scope>
    <source>
        <tissue evidence="4">Whole embryo</tissue>
    </source>
</reference>
<feature type="compositionally biased region" description="Low complexity" evidence="1">
    <location>
        <begin position="1260"/>
        <end position="1271"/>
    </location>
</feature>
<dbReference type="SUPFAM" id="SSF48065">
    <property type="entry name" value="DBL homology domain (DH-domain)"/>
    <property type="match status" value="1"/>
</dbReference>
<dbReference type="InterPro" id="IPR000219">
    <property type="entry name" value="DH_dom"/>
</dbReference>
<feature type="region of interest" description="Disordered" evidence="1">
    <location>
        <begin position="1256"/>
        <end position="1275"/>
    </location>
</feature>
<dbReference type="Pfam" id="PF00621">
    <property type="entry name" value="RhoGEF"/>
    <property type="match status" value="1"/>
</dbReference>
<dbReference type="Gene3D" id="1.20.58.60">
    <property type="match status" value="1"/>
</dbReference>
<dbReference type="InterPro" id="IPR035899">
    <property type="entry name" value="DBL_dom_sf"/>
</dbReference>
<feature type="region of interest" description="Disordered" evidence="1">
    <location>
        <begin position="133"/>
        <end position="168"/>
    </location>
</feature>
<dbReference type="PROSITE" id="PS50003">
    <property type="entry name" value="PH_DOMAIN"/>
    <property type="match status" value="1"/>
</dbReference>
<feature type="compositionally biased region" description="Low complexity" evidence="1">
    <location>
        <begin position="793"/>
        <end position="815"/>
    </location>
</feature>
<dbReference type="InterPro" id="IPR001849">
    <property type="entry name" value="PH_domain"/>
</dbReference>
<feature type="region of interest" description="Disordered" evidence="1">
    <location>
        <begin position="1315"/>
        <end position="1340"/>
    </location>
</feature>
<feature type="domain" description="PH" evidence="2">
    <location>
        <begin position="1070"/>
        <end position="1180"/>
    </location>
</feature>
<organism evidence="4">
    <name type="scientific">Phallusia mammillata</name>
    <dbReference type="NCBI Taxonomy" id="59560"/>
    <lineage>
        <taxon>Eukaryota</taxon>
        <taxon>Metazoa</taxon>
        <taxon>Chordata</taxon>
        <taxon>Tunicata</taxon>
        <taxon>Ascidiacea</taxon>
        <taxon>Phlebobranchia</taxon>
        <taxon>Ascidiidae</taxon>
        <taxon>Phallusia</taxon>
    </lineage>
</organism>
<feature type="region of interest" description="Disordered" evidence="1">
    <location>
        <begin position="746"/>
        <end position="839"/>
    </location>
</feature>
<proteinExistence type="evidence at transcript level"/>
<dbReference type="EMBL" id="LR789082">
    <property type="protein sequence ID" value="CAB3264944.1"/>
    <property type="molecule type" value="mRNA"/>
</dbReference>
<feature type="domain" description="DH" evidence="3">
    <location>
        <begin position="884"/>
        <end position="1058"/>
    </location>
</feature>
<dbReference type="SUPFAM" id="SSF50729">
    <property type="entry name" value="PH domain-like"/>
    <property type="match status" value="1"/>
</dbReference>
<dbReference type="Gene3D" id="2.30.29.30">
    <property type="entry name" value="Pleckstrin-homology domain (PH domain)/Phosphotyrosine-binding domain (PTB)"/>
    <property type="match status" value="1"/>
</dbReference>
<dbReference type="GO" id="GO:0005085">
    <property type="term" value="F:guanyl-nucleotide exchange factor activity"/>
    <property type="evidence" value="ECO:0007669"/>
    <property type="project" value="InterPro"/>
</dbReference>
<feature type="compositionally biased region" description="Low complexity" evidence="1">
    <location>
        <begin position="134"/>
        <end position="143"/>
    </location>
</feature>
<dbReference type="CDD" id="cd00160">
    <property type="entry name" value="RhoGEF"/>
    <property type="match status" value="1"/>
</dbReference>
<dbReference type="SUPFAM" id="SSF46966">
    <property type="entry name" value="Spectrin repeat"/>
    <property type="match status" value="1"/>
</dbReference>
<sequence length="1367" mass="154552">MSAESDDVSQLLEDMLCQVSLYELDSIFGKPIETDSTTEECFVGDSMDEQQTLSDPNKSSIVSDPWDDCVSTIQCLLNSLEKNNNNTSTGNLLLNDSKVSVSETLSPTFESELCEFSINDSGVSVKPYDAHTDSNISINSTTIPSESLEDSMNPNTEQCGSSNNPLRDMNLDTETILSESRTSTPRSQDEAKFYESLFEDTVPIGWLSTLSHRKCRKYSLSRSRKQDFAYCGPEQVLNGSCDINANIVETPPTSMRLETPSQACEVPIEILYSGVAMSPGTMDKNGQNLIIVNCDEIVWEKCDSGCIGLAQFLLYLCQQMSEISLLIDERNASTFSRQNILDALSIFQSNCQLHVCQVFVVLGETSKSIQTIQDIFQVECHSVESCEDLFTYVELCNLPSLLGGTLKYSHADWIQDKLTIDSFVHFSENIRHNFARQTLSMTSQSMPGTVNSTREMLTQHHKEMSLLLDDKQIANLHNRAERLLVQFNCGKESDQNGGHDIVQSTYESANEAISHFVRVADERLLTLERHLLVKQFEQSCDCIFRWTGRHAQTLKERFSEMEDSLESLTVQGRDFEEFYLKVMQQYAKCDCLLSDAKHLAELGYIRETELTQRAKLAEEEIAKVVGKMENKKQEVEAASHMYKFIDQAYSWALDGMKFVAMLNMESCLTSESCDKLLTQFDDYMDQHPAIPRCRFDEMRELARRYGNQKCLRQCEFAEQKCVETADLFTKRRDLISKAKVQIKLSSQKKRSTSFRMKNREKLDHSSSKHNSNKHCDSGAPPNDIQNHRHSIQSTASNISADDSSSSVSFDSSSCDVNGSMTSELSDSVGELPASRNKPVRKMMKKSASMPGQQMQKAILLHSQSSITIGSPVPIKENNPDGKSKISLMIEELIYTEREYVRSLNYVIENYIPEMSRLDIPQALRCKRNVIFGNIEKIADFHSIYFLKDLEDCQGNALQVAKAFQKHKDSFSLYALYSKNKPQSDLLLQEHGNEFFRAKQMELGDKMDLASYLLKPVQRMGKYALLLHGMAKKLTGVEERNLKDAEELVKFQLRHGNDLLTMDSIRDCDVNLKEQGNLLRQEQFVILTGRRKIIRRVFLFEELILFSKPIHVHGGHDTYQYKCSYKTAEIGMTENIGDSGFKFEIWFRRRRSQLTQDNFVLQSSTRAIKRAWVEEIRGLLWKQALRNKDHRKNEMTSMGIGSKPHIDLADSGENAIVNRSVTTSPTGDKFMSDRLLKSRTRASIAVNAFDNVGLNSKRPHSIISTSSSTSSVGSGGNQLVSSLTLASWPNKESSRSSVFNNSPPMAYCDFHAIAEDEESETASEDQSTEENSNEEVKNDTAKQYVTTVRFNPNSLTLTTPIYIGSSHS</sequence>
<feature type="compositionally biased region" description="Polar residues" evidence="1">
    <location>
        <begin position="816"/>
        <end position="825"/>
    </location>
</feature>
<evidence type="ECO:0000259" key="3">
    <source>
        <dbReference type="PROSITE" id="PS50010"/>
    </source>
</evidence>
<dbReference type="Pfam" id="PF22697">
    <property type="entry name" value="SOS1_NGEF_PH"/>
    <property type="match status" value="1"/>
</dbReference>
<dbReference type="Gene3D" id="1.20.900.10">
    <property type="entry name" value="Dbl homology (DH) domain"/>
    <property type="match status" value="1"/>
</dbReference>
<evidence type="ECO:0000256" key="1">
    <source>
        <dbReference type="SAM" id="MobiDB-lite"/>
    </source>
</evidence>
<feature type="compositionally biased region" description="Polar residues" evidence="1">
    <location>
        <begin position="150"/>
        <end position="165"/>
    </location>
</feature>
<gene>
    <name evidence="4" type="primary">Plekhg4b</name>
</gene>
<dbReference type="PROSITE" id="PS50010">
    <property type="entry name" value="DH_2"/>
    <property type="match status" value="1"/>
</dbReference>
<accession>A0A6F9DND5</accession>
<dbReference type="PANTHER" id="PTHR45845">
    <property type="entry name" value="RHO GUANINE NUCLEOTIDE EXCHANGE FACTOR-RELATED"/>
    <property type="match status" value="1"/>
</dbReference>
<feature type="compositionally biased region" description="Acidic residues" evidence="1">
    <location>
        <begin position="1315"/>
        <end position="1332"/>
    </location>
</feature>
<dbReference type="InterPro" id="IPR011993">
    <property type="entry name" value="PH-like_dom_sf"/>
</dbReference>
<dbReference type="CDD" id="cd13242">
    <property type="entry name" value="PH_puratrophin-1"/>
    <property type="match status" value="1"/>
</dbReference>
<dbReference type="InterPro" id="IPR055251">
    <property type="entry name" value="SOS1_NGEF_PH"/>
</dbReference>
<feature type="compositionally biased region" description="Basic residues" evidence="1">
    <location>
        <begin position="746"/>
        <end position="756"/>
    </location>
</feature>
<evidence type="ECO:0000259" key="2">
    <source>
        <dbReference type="PROSITE" id="PS50003"/>
    </source>
</evidence>
<dbReference type="InterPro" id="IPR052231">
    <property type="entry name" value="Rho_GEF_signaling-related"/>
</dbReference>
<feature type="compositionally biased region" description="Basic and acidic residues" evidence="1">
    <location>
        <begin position="757"/>
        <end position="766"/>
    </location>
</feature>
<evidence type="ECO:0000313" key="4">
    <source>
        <dbReference type="EMBL" id="CAB3264944.1"/>
    </source>
</evidence>